<reference evidence="3" key="1">
    <citation type="journal article" date="2021" name="Sci. Adv.">
        <title>The American lobster genome reveals insights on longevity, neural, and immune adaptations.</title>
        <authorList>
            <person name="Polinski J.M."/>
            <person name="Zimin A.V."/>
            <person name="Clark K.F."/>
            <person name="Kohn A.B."/>
            <person name="Sadowski N."/>
            <person name="Timp W."/>
            <person name="Ptitsyn A."/>
            <person name="Khanna P."/>
            <person name="Romanova D.Y."/>
            <person name="Williams P."/>
            <person name="Greenwood S.J."/>
            <person name="Moroz L.L."/>
            <person name="Walt D.R."/>
            <person name="Bodnar A.G."/>
        </authorList>
    </citation>
    <scope>NUCLEOTIDE SEQUENCE</scope>
    <source>
        <strain evidence="3">GMGI-L3</strain>
    </source>
</reference>
<dbReference type="SMART" id="SM00968">
    <property type="entry name" value="SMC_hinge"/>
    <property type="match status" value="1"/>
</dbReference>
<dbReference type="GO" id="GO:0051276">
    <property type="term" value="P:chromosome organization"/>
    <property type="evidence" value="ECO:0007669"/>
    <property type="project" value="InterPro"/>
</dbReference>
<dbReference type="InterPro" id="IPR010935">
    <property type="entry name" value="SMC_hinge"/>
</dbReference>
<keyword evidence="4" id="KW-1185">Reference proteome</keyword>
<dbReference type="EMBL" id="JAHLQT010010178">
    <property type="protein sequence ID" value="KAG7172952.1"/>
    <property type="molecule type" value="Genomic_DNA"/>
</dbReference>
<dbReference type="Pfam" id="PF06470">
    <property type="entry name" value="SMC_hinge"/>
    <property type="match status" value="1"/>
</dbReference>
<dbReference type="CDD" id="cd02257">
    <property type="entry name" value="Peptidase_C19"/>
    <property type="match status" value="1"/>
</dbReference>
<dbReference type="InterPro" id="IPR018200">
    <property type="entry name" value="USP_CS"/>
</dbReference>
<name>A0A8J5TJ37_HOMAM</name>
<dbReference type="PROSITE" id="PS00973">
    <property type="entry name" value="USP_2"/>
    <property type="match status" value="1"/>
</dbReference>
<evidence type="ECO:0000313" key="4">
    <source>
        <dbReference type="Proteomes" id="UP000747542"/>
    </source>
</evidence>
<dbReference type="InterPro" id="IPR001394">
    <property type="entry name" value="Peptidase_C19_UCH"/>
</dbReference>
<comment type="caution">
    <text evidence="3">The sequence shown here is derived from an EMBL/GenBank/DDBJ whole genome shotgun (WGS) entry which is preliminary data.</text>
</comment>
<evidence type="ECO:0000313" key="3">
    <source>
        <dbReference type="EMBL" id="KAG7172952.1"/>
    </source>
</evidence>
<proteinExistence type="predicted"/>
<gene>
    <name evidence="3" type="primary">smc2-L</name>
    <name evidence="3" type="ORF">Hamer_G008449</name>
</gene>
<dbReference type="SUPFAM" id="SSF54001">
    <property type="entry name" value="Cysteine proteinases"/>
    <property type="match status" value="1"/>
</dbReference>
<dbReference type="GO" id="GO:0005694">
    <property type="term" value="C:chromosome"/>
    <property type="evidence" value="ECO:0007669"/>
    <property type="project" value="InterPro"/>
</dbReference>
<dbReference type="GO" id="GO:0016579">
    <property type="term" value="P:protein deubiquitination"/>
    <property type="evidence" value="ECO:0007669"/>
    <property type="project" value="InterPro"/>
</dbReference>
<sequence length="343" mass="39311">MTKQAEMKLKHSKEELKKKEQEMKCTSAEYTKDKSFLDRMEKEVKNLETQLGKLDYDDSKVEELEGERRLLNNQIMNLQEKVEHLESRYPQLCFNYKDPEKNFNHSLVKGLVCKLVKLRDPTTATALEVTAGGKLYNVIVDSEVTGKKLLQNGQLQRRVTIIPLNKITGRSIDAHIVKQAENLVGKENVQTALSLVCYDHDLHKAMEWVFGSSFICHDMDVAKQVTFNKNIMRKSVTLDGDVFDPAGTLTGEMPDLPQDDEKGQNSLVIEENGESDRHTYCLISVISHFGLTTNTGHYVADVFNCEEDSWFHYDDECVVKIPETVVFAEGRQKNGYIFFYMHK</sequence>
<protein>
    <submittedName>
        <fullName evidence="3">Structural maintenance of chromosomes protein 2-like</fullName>
    </submittedName>
</protein>
<organism evidence="3 4">
    <name type="scientific">Homarus americanus</name>
    <name type="common">American lobster</name>
    <dbReference type="NCBI Taxonomy" id="6706"/>
    <lineage>
        <taxon>Eukaryota</taxon>
        <taxon>Metazoa</taxon>
        <taxon>Ecdysozoa</taxon>
        <taxon>Arthropoda</taxon>
        <taxon>Crustacea</taxon>
        <taxon>Multicrustacea</taxon>
        <taxon>Malacostraca</taxon>
        <taxon>Eumalacostraca</taxon>
        <taxon>Eucarida</taxon>
        <taxon>Decapoda</taxon>
        <taxon>Pleocyemata</taxon>
        <taxon>Astacidea</taxon>
        <taxon>Nephropoidea</taxon>
        <taxon>Nephropidae</taxon>
        <taxon>Homarus</taxon>
    </lineage>
</organism>
<dbReference type="SUPFAM" id="SSF75553">
    <property type="entry name" value="Smc hinge domain"/>
    <property type="match status" value="1"/>
</dbReference>
<evidence type="ECO:0000256" key="1">
    <source>
        <dbReference type="SAM" id="MobiDB-lite"/>
    </source>
</evidence>
<dbReference type="PANTHER" id="PTHR43977">
    <property type="entry name" value="STRUCTURAL MAINTENANCE OF CHROMOSOMES PROTEIN 3"/>
    <property type="match status" value="1"/>
</dbReference>
<dbReference type="PROSITE" id="PS50235">
    <property type="entry name" value="USP_3"/>
    <property type="match status" value="1"/>
</dbReference>
<dbReference type="InterPro" id="IPR028889">
    <property type="entry name" value="USP"/>
</dbReference>
<dbReference type="InterPro" id="IPR036277">
    <property type="entry name" value="SMC_hinge_sf"/>
</dbReference>
<dbReference type="InterPro" id="IPR038765">
    <property type="entry name" value="Papain-like_cys_pep_sf"/>
</dbReference>
<accession>A0A8J5TJ37</accession>
<dbReference type="Pfam" id="PF00443">
    <property type="entry name" value="UCH"/>
    <property type="match status" value="1"/>
</dbReference>
<evidence type="ECO:0000259" key="2">
    <source>
        <dbReference type="PROSITE" id="PS50235"/>
    </source>
</evidence>
<dbReference type="Gene3D" id="3.90.70.10">
    <property type="entry name" value="Cysteine proteinases"/>
    <property type="match status" value="1"/>
</dbReference>
<feature type="region of interest" description="Disordered" evidence="1">
    <location>
        <begin position="1"/>
        <end position="20"/>
    </location>
</feature>
<dbReference type="GO" id="GO:0004843">
    <property type="term" value="F:cysteine-type deubiquitinase activity"/>
    <property type="evidence" value="ECO:0007669"/>
    <property type="project" value="InterPro"/>
</dbReference>
<dbReference type="Proteomes" id="UP000747542">
    <property type="component" value="Unassembled WGS sequence"/>
</dbReference>
<dbReference type="AlphaFoldDB" id="A0A8J5TJ37"/>
<dbReference type="FunFam" id="1.20.1060.20:FF:000005">
    <property type="entry name" value="Structural maintenance of chromosomes 2"/>
    <property type="match status" value="1"/>
</dbReference>
<dbReference type="Gene3D" id="1.20.1060.20">
    <property type="match status" value="1"/>
</dbReference>
<dbReference type="GO" id="GO:0005524">
    <property type="term" value="F:ATP binding"/>
    <property type="evidence" value="ECO:0007669"/>
    <property type="project" value="InterPro"/>
</dbReference>
<feature type="domain" description="USP" evidence="2">
    <location>
        <begin position="1"/>
        <end position="343"/>
    </location>
</feature>